<dbReference type="Gene3D" id="3.40.50.720">
    <property type="entry name" value="NAD(P)-binding Rossmann-like Domain"/>
    <property type="match status" value="2"/>
</dbReference>
<dbReference type="Proteomes" id="UP000327493">
    <property type="component" value="Chromosome 22"/>
</dbReference>
<name>A0A5J5CIW2_9PERO</name>
<evidence type="ECO:0008006" key="5">
    <source>
        <dbReference type="Google" id="ProtNLM"/>
    </source>
</evidence>
<dbReference type="InterPro" id="IPR036291">
    <property type="entry name" value="NAD(P)-bd_dom_sf"/>
</dbReference>
<evidence type="ECO:0000313" key="3">
    <source>
        <dbReference type="EMBL" id="KAA8580875.1"/>
    </source>
</evidence>
<comment type="caution">
    <text evidence="3">The sequence shown here is derived from an EMBL/GenBank/DDBJ whole genome shotgun (WGS) entry which is preliminary data.</text>
</comment>
<dbReference type="AlphaFoldDB" id="A0A5J5CIW2"/>
<evidence type="ECO:0000313" key="4">
    <source>
        <dbReference type="Proteomes" id="UP000327493"/>
    </source>
</evidence>
<dbReference type="PANTHER" id="PTHR43157">
    <property type="entry name" value="PHOSPHATIDYLINOSITOL-GLYCAN BIOSYNTHESIS CLASS F PROTEIN-RELATED"/>
    <property type="match status" value="1"/>
</dbReference>
<dbReference type="SUPFAM" id="SSF51735">
    <property type="entry name" value="NAD(P)-binding Rossmann-fold domains"/>
    <property type="match status" value="2"/>
</dbReference>
<organism evidence="3 4">
    <name type="scientific">Etheostoma spectabile</name>
    <name type="common">orangethroat darter</name>
    <dbReference type="NCBI Taxonomy" id="54343"/>
    <lineage>
        <taxon>Eukaryota</taxon>
        <taxon>Metazoa</taxon>
        <taxon>Chordata</taxon>
        <taxon>Craniata</taxon>
        <taxon>Vertebrata</taxon>
        <taxon>Euteleostomi</taxon>
        <taxon>Actinopterygii</taxon>
        <taxon>Neopterygii</taxon>
        <taxon>Teleostei</taxon>
        <taxon>Neoteleostei</taxon>
        <taxon>Acanthomorphata</taxon>
        <taxon>Eupercaria</taxon>
        <taxon>Perciformes</taxon>
        <taxon>Percoidei</taxon>
        <taxon>Percidae</taxon>
        <taxon>Etheostomatinae</taxon>
        <taxon>Etheostoma</taxon>
    </lineage>
</organism>
<keyword evidence="2" id="KW-0560">Oxidoreductase</keyword>
<dbReference type="PANTHER" id="PTHR43157:SF69">
    <property type="entry name" value="RETINOL DEHYDROGENASE 12-LIKE"/>
    <property type="match status" value="1"/>
</dbReference>
<dbReference type="PRINTS" id="PR00081">
    <property type="entry name" value="GDHRDH"/>
</dbReference>
<reference evidence="3 4" key="1">
    <citation type="submission" date="2019-08" db="EMBL/GenBank/DDBJ databases">
        <title>A chromosome-level genome assembly, high-density linkage maps, and genome scans reveal the genomic architecture of hybrid incompatibilities underlying speciation via character displacement in darters (Percidae: Etheostominae).</title>
        <authorList>
            <person name="Moran R.L."/>
            <person name="Catchen J.M."/>
            <person name="Fuller R.C."/>
        </authorList>
    </citation>
    <scope>NUCLEOTIDE SEQUENCE [LARGE SCALE GENOMIC DNA]</scope>
    <source>
        <strain evidence="3">EspeVRDwgs_2016</strain>
        <tissue evidence="3">Muscle</tissue>
    </source>
</reference>
<dbReference type="Pfam" id="PF00106">
    <property type="entry name" value="adh_short"/>
    <property type="match status" value="2"/>
</dbReference>
<dbReference type="PRINTS" id="PR00080">
    <property type="entry name" value="SDRFAMILY"/>
</dbReference>
<protein>
    <recommendedName>
        <fullName evidence="5">Retinol dehydrogenase 12-like</fullName>
    </recommendedName>
</protein>
<sequence length="551" mass="60690">MQAVRSVQTDAEMAKEVARSLFIPKWSSDVRLEGKTAIITGANVGIGKETAKDLAGRGKDMAKGEQAVCDIMREVEGAKVVARQLDLADTKSICQFAENVYNTEKTLHYLINNAGVAMCPYTTTVDGFEMQFGVNHLGHFFLTFLLLDLLKHSAPSRVINLSSVAHHMGKIQFDDLSALGVMAVSVDPGMVNTEITRHLRRPLVGIQKTFSSLLKTPAEGAYTTIYCTVTPENQLLTGGYYKDCASAESSRAGRMFCRSVCCNRWSSVERLDGKTVIITGANTGIGKETARDLARRGARIVMACRDLERAEEARTDIFEDTGNENVVIRKLDLSDTKSIRVFAELINKEEKQVNILINNAGVMMCPYSKTADGFEMQLGVNHLGHFLLTYLLLDLIKRSAPARIVVVASVAHTWTGLRLDDINSERSYDTMKAYGQSKLANVLFARLLAKRLQGTGVSVFSLHPGVVQSDLWRHQHQCIQVAVKIFRIFTKTTLEGAQTTIYCAVESGLDSQSGGYFSDCAPARCSRAASDDDLAQKLWEISCNMLGISWQ</sequence>
<comment type="similarity">
    <text evidence="1">Belongs to the short-chain dehydrogenases/reductases (SDR) family.</text>
</comment>
<accession>A0A5J5CIW2</accession>
<dbReference type="InterPro" id="IPR002347">
    <property type="entry name" value="SDR_fam"/>
</dbReference>
<proteinExistence type="inferred from homology"/>
<gene>
    <name evidence="3" type="ORF">FQN60_013833</name>
</gene>
<evidence type="ECO:0000256" key="1">
    <source>
        <dbReference type="ARBA" id="ARBA00006484"/>
    </source>
</evidence>
<dbReference type="GO" id="GO:0016491">
    <property type="term" value="F:oxidoreductase activity"/>
    <property type="evidence" value="ECO:0007669"/>
    <property type="project" value="UniProtKB-KW"/>
</dbReference>
<keyword evidence="4" id="KW-1185">Reference proteome</keyword>
<dbReference type="EMBL" id="VOFY01000022">
    <property type="protein sequence ID" value="KAA8580875.1"/>
    <property type="molecule type" value="Genomic_DNA"/>
</dbReference>
<evidence type="ECO:0000256" key="2">
    <source>
        <dbReference type="ARBA" id="ARBA00023002"/>
    </source>
</evidence>